<dbReference type="RefSeq" id="WP_344989359.1">
    <property type="nucleotide sequence ID" value="NZ_BAABFR010000001.1"/>
</dbReference>
<dbReference type="PANTHER" id="PTHR11406:SF23">
    <property type="entry name" value="PHOSPHOGLYCERATE KINASE 1, CHLOROPLASTIC-RELATED"/>
    <property type="match status" value="1"/>
</dbReference>
<feature type="binding site" evidence="10">
    <location>
        <position position="217"/>
    </location>
    <ligand>
        <name>ATP</name>
        <dbReference type="ChEBI" id="CHEBI:30616"/>
    </ligand>
</feature>
<feature type="binding site" evidence="10">
    <location>
        <position position="122"/>
    </location>
    <ligand>
        <name>substrate</name>
    </ligand>
</feature>
<evidence type="ECO:0000256" key="7">
    <source>
        <dbReference type="ARBA" id="ARBA00022777"/>
    </source>
</evidence>
<dbReference type="PIRSF" id="PIRSF000724">
    <property type="entry name" value="Pgk"/>
    <property type="match status" value="1"/>
</dbReference>
<feature type="binding site" evidence="10">
    <location>
        <begin position="63"/>
        <end position="66"/>
    </location>
    <ligand>
        <name>substrate</name>
    </ligand>
</feature>
<evidence type="ECO:0000256" key="4">
    <source>
        <dbReference type="ARBA" id="ARBA00016471"/>
    </source>
</evidence>
<dbReference type="PANTHER" id="PTHR11406">
    <property type="entry name" value="PHOSPHOGLYCERATE KINASE"/>
    <property type="match status" value="1"/>
</dbReference>
<keyword evidence="9 10" id="KW-0324">Glycolysis</keyword>
<dbReference type="PRINTS" id="PR00477">
    <property type="entry name" value="PHGLYCKINASE"/>
</dbReference>
<dbReference type="CDD" id="cd00318">
    <property type="entry name" value="Phosphoglycerate_kinase"/>
    <property type="match status" value="1"/>
</dbReference>
<evidence type="ECO:0000256" key="1">
    <source>
        <dbReference type="ARBA" id="ARBA00000642"/>
    </source>
</evidence>
<dbReference type="EMBL" id="BAABFR010000001">
    <property type="protein sequence ID" value="GAA4382804.1"/>
    <property type="molecule type" value="Genomic_DNA"/>
</dbReference>
<feature type="binding site" evidence="10">
    <location>
        <position position="336"/>
    </location>
    <ligand>
        <name>ATP</name>
        <dbReference type="ChEBI" id="CHEBI:30616"/>
    </ligand>
</feature>
<feature type="binding site" evidence="10">
    <location>
        <position position="167"/>
    </location>
    <ligand>
        <name>substrate</name>
    </ligand>
</feature>
<dbReference type="Pfam" id="PF00162">
    <property type="entry name" value="PGK"/>
    <property type="match status" value="1"/>
</dbReference>
<dbReference type="SUPFAM" id="SSF53748">
    <property type="entry name" value="Phosphoglycerate kinase"/>
    <property type="match status" value="1"/>
</dbReference>
<dbReference type="Gene3D" id="3.40.50.1260">
    <property type="entry name" value="Phosphoglycerate kinase, N-terminal domain"/>
    <property type="match status" value="2"/>
</dbReference>
<dbReference type="HAMAP" id="MF_00145">
    <property type="entry name" value="Phosphoglyc_kinase"/>
    <property type="match status" value="1"/>
</dbReference>
<keyword evidence="6 10" id="KW-0547">Nucleotide-binding</keyword>
<comment type="similarity">
    <text evidence="10 11">Belongs to the phosphoglycerate kinase family.</text>
</comment>
<dbReference type="PROSITE" id="PS00111">
    <property type="entry name" value="PGLYCERATE_KINASE"/>
    <property type="match status" value="1"/>
</dbReference>
<evidence type="ECO:0000256" key="11">
    <source>
        <dbReference type="RuleBase" id="RU000532"/>
    </source>
</evidence>
<evidence type="ECO:0000313" key="13">
    <source>
        <dbReference type="Proteomes" id="UP001500635"/>
    </source>
</evidence>
<feature type="binding site" evidence="10">
    <location>
        <position position="40"/>
    </location>
    <ligand>
        <name>substrate</name>
    </ligand>
</feature>
<dbReference type="InterPro" id="IPR015911">
    <property type="entry name" value="Phosphoglycerate_kinase_CS"/>
</dbReference>
<keyword evidence="13" id="KW-1185">Reference proteome</keyword>
<comment type="caution">
    <text evidence="12">The sequence shown here is derived from an EMBL/GenBank/DDBJ whole genome shotgun (WGS) entry which is preliminary data.</text>
</comment>
<comment type="pathway">
    <text evidence="2 10">Carbohydrate degradation; glycolysis; pyruvate from D-glyceraldehyde 3-phosphate: step 2/5.</text>
</comment>
<dbReference type="EC" id="2.7.2.3" evidence="3 10"/>
<evidence type="ECO:0000256" key="6">
    <source>
        <dbReference type="ARBA" id="ARBA00022741"/>
    </source>
</evidence>
<comment type="catalytic activity">
    <reaction evidence="1 10 11">
        <text>(2R)-3-phosphoglycerate + ATP = (2R)-3-phospho-glyceroyl phosphate + ADP</text>
        <dbReference type="Rhea" id="RHEA:14801"/>
        <dbReference type="ChEBI" id="CHEBI:30616"/>
        <dbReference type="ChEBI" id="CHEBI:57604"/>
        <dbReference type="ChEBI" id="CHEBI:58272"/>
        <dbReference type="ChEBI" id="CHEBI:456216"/>
        <dbReference type="EC" id="2.7.2.3"/>
    </reaction>
</comment>
<proteinExistence type="inferred from homology"/>
<keyword evidence="8 10" id="KW-0067">ATP-binding</keyword>
<keyword evidence="5 10" id="KW-0808">Transferase</keyword>
<evidence type="ECO:0000256" key="8">
    <source>
        <dbReference type="ARBA" id="ARBA00022840"/>
    </source>
</evidence>
<keyword evidence="10" id="KW-0963">Cytoplasm</keyword>
<dbReference type="Proteomes" id="UP001500635">
    <property type="component" value="Unassembled WGS sequence"/>
</dbReference>
<evidence type="ECO:0000256" key="3">
    <source>
        <dbReference type="ARBA" id="ARBA00013061"/>
    </source>
</evidence>
<reference evidence="13" key="1">
    <citation type="journal article" date="2019" name="Int. J. Syst. Evol. Microbiol.">
        <title>The Global Catalogue of Microorganisms (GCM) 10K type strain sequencing project: providing services to taxonomists for standard genome sequencing and annotation.</title>
        <authorList>
            <consortium name="The Broad Institute Genomics Platform"/>
            <consortium name="The Broad Institute Genome Sequencing Center for Infectious Disease"/>
            <person name="Wu L."/>
            <person name="Ma J."/>
        </authorList>
    </citation>
    <scope>NUCLEOTIDE SEQUENCE [LARGE SCALE GENOMIC DNA]</scope>
    <source>
        <strain evidence="13">JCM 17688</strain>
    </source>
</reference>
<evidence type="ECO:0000256" key="9">
    <source>
        <dbReference type="ARBA" id="ARBA00023152"/>
    </source>
</evidence>
<organism evidence="12 13">
    <name type="scientific">Tsukamurella soli</name>
    <dbReference type="NCBI Taxonomy" id="644556"/>
    <lineage>
        <taxon>Bacteria</taxon>
        <taxon>Bacillati</taxon>
        <taxon>Actinomycetota</taxon>
        <taxon>Actinomycetes</taxon>
        <taxon>Mycobacteriales</taxon>
        <taxon>Tsukamurellaceae</taxon>
        <taxon>Tsukamurella</taxon>
    </lineage>
</organism>
<evidence type="ECO:0000256" key="5">
    <source>
        <dbReference type="ARBA" id="ARBA00022679"/>
    </source>
</evidence>
<comment type="subcellular location">
    <subcellularLocation>
        <location evidence="10">Cytoplasm</location>
    </subcellularLocation>
</comment>
<gene>
    <name evidence="10" type="primary">pgk</name>
    <name evidence="12" type="ORF">GCM10023147_01040</name>
</gene>
<sequence length="412" mass="42481">MSSVPTLSELIESGVEGRTVLVRSDLNVPLDNGVITDPGRIVASVPTLEALAEAGAKVIVTAHLGRPKGEPDPKFSLAPVAAELAKQLGRNVQLAGDVVGQDALARAEGLTDGDVLLLENVRFDPRETSKDDAERAGLARALAELVDASSHAGPGAFVSDGFGVVHRKQASVYDIAKLLPHYAGTLVESEVRVLGKLTENPSRPYAVVLGGSKVSDKLGVIRALAPKVDTLVIGGGMAFTFLAAQGLPVGTSLLQEDQIDVCKALLDEFGDVLHLPQDVVVADRFAADAESKTVPASEIPDGWMGLDIGPESVKRFAAVLTEAKTVFWNGPAGVFEFPAFSAGTKGIAQAVIKATGGGAFTVVGGGDSAAAVRTLGLDEDGFSHISTGGGASLEYLEGKELPGLAVLSEPNP</sequence>
<name>A0ABP8J1B8_9ACTN</name>
<comment type="subunit">
    <text evidence="10">Monomer.</text>
</comment>
<feature type="binding site" evidence="10">
    <location>
        <begin position="365"/>
        <end position="368"/>
    </location>
    <ligand>
        <name>ATP</name>
        <dbReference type="ChEBI" id="CHEBI:30616"/>
    </ligand>
</feature>
<feature type="binding site" evidence="10">
    <location>
        <position position="305"/>
    </location>
    <ligand>
        <name>ATP</name>
        <dbReference type="ChEBI" id="CHEBI:30616"/>
    </ligand>
</feature>
<evidence type="ECO:0000256" key="10">
    <source>
        <dbReference type="HAMAP-Rule" id="MF_00145"/>
    </source>
</evidence>
<evidence type="ECO:0000313" key="12">
    <source>
        <dbReference type="EMBL" id="GAA4382804.1"/>
    </source>
</evidence>
<evidence type="ECO:0000256" key="2">
    <source>
        <dbReference type="ARBA" id="ARBA00004838"/>
    </source>
</evidence>
<protein>
    <recommendedName>
        <fullName evidence="4 10">Phosphoglycerate kinase</fullName>
        <ecNumber evidence="3 10">2.7.2.3</ecNumber>
    </recommendedName>
</protein>
<accession>A0ABP8J1B8</accession>
<keyword evidence="7 10" id="KW-0418">Kinase</keyword>
<dbReference type="GO" id="GO:0016301">
    <property type="term" value="F:kinase activity"/>
    <property type="evidence" value="ECO:0007669"/>
    <property type="project" value="UniProtKB-KW"/>
</dbReference>
<dbReference type="InterPro" id="IPR015824">
    <property type="entry name" value="Phosphoglycerate_kinase_N"/>
</dbReference>
<dbReference type="InterPro" id="IPR001576">
    <property type="entry name" value="Phosphoglycerate_kinase"/>
</dbReference>
<dbReference type="InterPro" id="IPR036043">
    <property type="entry name" value="Phosphoglycerate_kinase_sf"/>
</dbReference>
<feature type="binding site" evidence="10">
    <location>
        <begin position="25"/>
        <end position="27"/>
    </location>
    <ligand>
        <name>substrate</name>
    </ligand>
</feature>